<dbReference type="EMBL" id="BGZK01001322">
    <property type="protein sequence ID" value="GBP77217.1"/>
    <property type="molecule type" value="Genomic_DNA"/>
</dbReference>
<comment type="caution">
    <text evidence="1">The sequence shown here is derived from an EMBL/GenBank/DDBJ whole genome shotgun (WGS) entry which is preliminary data.</text>
</comment>
<proteinExistence type="predicted"/>
<sequence>MTPRRSMEFVKYERRREGAQWPFFAGGRHIYFPLQVSEVSERSRDLFAWKGLNERFIQIARPRRPAQIRIGRKVGHSSMFRRRPPATWPFLNVGHLSFNYEDNGLSVHRSYFGPHSHPLNSNFRIQLVTDDEEAYRTFQINCTAMLANMYLPYVLQLEFYGKNLYRKLQPDATLNVPAQPVRYYPLVKYKPKVEASPNEREFRWPSIISLHLLRPTLPIINPFPPP</sequence>
<protein>
    <submittedName>
        <fullName evidence="1">Uncharacterized protein</fullName>
    </submittedName>
</protein>
<keyword evidence="2" id="KW-1185">Reference proteome</keyword>
<gene>
    <name evidence="1" type="ORF">EVAR_56953_1</name>
</gene>
<name>A0A4C1YS16_EUMVA</name>
<accession>A0A4C1YS16</accession>
<evidence type="ECO:0000313" key="1">
    <source>
        <dbReference type="EMBL" id="GBP77217.1"/>
    </source>
</evidence>
<dbReference type="Proteomes" id="UP000299102">
    <property type="component" value="Unassembled WGS sequence"/>
</dbReference>
<evidence type="ECO:0000313" key="2">
    <source>
        <dbReference type="Proteomes" id="UP000299102"/>
    </source>
</evidence>
<reference evidence="1 2" key="1">
    <citation type="journal article" date="2019" name="Commun. Biol.">
        <title>The bagworm genome reveals a unique fibroin gene that provides high tensile strength.</title>
        <authorList>
            <person name="Kono N."/>
            <person name="Nakamura H."/>
            <person name="Ohtoshi R."/>
            <person name="Tomita M."/>
            <person name="Numata K."/>
            <person name="Arakawa K."/>
        </authorList>
    </citation>
    <scope>NUCLEOTIDE SEQUENCE [LARGE SCALE GENOMIC DNA]</scope>
</reference>
<organism evidence="1 2">
    <name type="scientific">Eumeta variegata</name>
    <name type="common">Bagworm moth</name>
    <name type="synonym">Eumeta japonica</name>
    <dbReference type="NCBI Taxonomy" id="151549"/>
    <lineage>
        <taxon>Eukaryota</taxon>
        <taxon>Metazoa</taxon>
        <taxon>Ecdysozoa</taxon>
        <taxon>Arthropoda</taxon>
        <taxon>Hexapoda</taxon>
        <taxon>Insecta</taxon>
        <taxon>Pterygota</taxon>
        <taxon>Neoptera</taxon>
        <taxon>Endopterygota</taxon>
        <taxon>Lepidoptera</taxon>
        <taxon>Glossata</taxon>
        <taxon>Ditrysia</taxon>
        <taxon>Tineoidea</taxon>
        <taxon>Psychidae</taxon>
        <taxon>Oiketicinae</taxon>
        <taxon>Eumeta</taxon>
    </lineage>
</organism>
<dbReference type="AlphaFoldDB" id="A0A4C1YS16"/>